<keyword evidence="1" id="KW-0472">Membrane</keyword>
<feature type="transmembrane region" description="Helical" evidence="1">
    <location>
        <begin position="78"/>
        <end position="103"/>
    </location>
</feature>
<comment type="caution">
    <text evidence="2">The sequence shown here is derived from an EMBL/GenBank/DDBJ whole genome shotgun (WGS) entry which is preliminary data.</text>
</comment>
<evidence type="ECO:0008006" key="4">
    <source>
        <dbReference type="Google" id="ProtNLM"/>
    </source>
</evidence>
<dbReference type="AlphaFoldDB" id="A0A0N0BLB3"/>
<feature type="transmembrane region" description="Helical" evidence="1">
    <location>
        <begin position="226"/>
        <end position="245"/>
    </location>
</feature>
<feature type="transmembrane region" description="Helical" evidence="1">
    <location>
        <begin position="12"/>
        <end position="29"/>
    </location>
</feature>
<dbReference type="RefSeq" id="WP_053767180.1">
    <property type="nucleotide sequence ID" value="NZ_LHCI01000106.1"/>
</dbReference>
<dbReference type="PATRIC" id="fig|271.14.peg.567"/>
<evidence type="ECO:0000313" key="2">
    <source>
        <dbReference type="EMBL" id="KOX89320.1"/>
    </source>
</evidence>
<feature type="transmembrane region" description="Helical" evidence="1">
    <location>
        <begin position="36"/>
        <end position="58"/>
    </location>
</feature>
<sequence length="249" mass="26421">MTALFLKEVARNPWTAGLFLLPPLLALGFQGRGEGVGLVGLYSGLSLLLPPLVLALAVPLLASREEWAFLLGFPVRPFLAFLQGVLGVLLGLAPPLLLGLLLGAGLLGFSWEAGLWLLLSGMGLLLFWLGLAALLSALLLEERRALALGFGLFCLLNVLYGPLAVALAVRLRDYPLEGLLTLALLLNPQEIHRVGLLLGLKAPVLTGPVGYLVAERLGTVGPLLGLGYLVLFGLLLTLLAATLFARRDR</sequence>
<evidence type="ECO:0000313" key="3">
    <source>
        <dbReference type="Proteomes" id="UP000037685"/>
    </source>
</evidence>
<proteinExistence type="predicted"/>
<reference evidence="2 3" key="1">
    <citation type="submission" date="2015-07" db="EMBL/GenBank/DDBJ databases">
        <authorList>
            <person name="Noorani M."/>
        </authorList>
    </citation>
    <scope>NUCLEOTIDE SEQUENCE [LARGE SCALE GENOMIC DNA]</scope>
    <source>
        <strain evidence="3">ATCC 25104 / DSM 625 / JCM 10724 / NBRC 103206 / NCIMB 11243 / YT-1</strain>
    </source>
</reference>
<feature type="transmembrane region" description="Helical" evidence="1">
    <location>
        <begin position="146"/>
        <end position="169"/>
    </location>
</feature>
<accession>A0A0N0BLB3</accession>
<evidence type="ECO:0000256" key="1">
    <source>
        <dbReference type="SAM" id="Phobius"/>
    </source>
</evidence>
<dbReference type="EMBL" id="LHCI01000106">
    <property type="protein sequence ID" value="KOX89320.1"/>
    <property type="molecule type" value="Genomic_DNA"/>
</dbReference>
<feature type="transmembrane region" description="Helical" evidence="1">
    <location>
        <begin position="115"/>
        <end position="140"/>
    </location>
</feature>
<keyword evidence="1" id="KW-1133">Transmembrane helix</keyword>
<dbReference type="Proteomes" id="UP000037685">
    <property type="component" value="Unassembled WGS sequence"/>
</dbReference>
<gene>
    <name evidence="2" type="ORF">BVI061214_00478</name>
</gene>
<name>A0A0N0BLB3_THEAQ</name>
<organism evidence="2 3">
    <name type="scientific">Thermus aquaticus</name>
    <dbReference type="NCBI Taxonomy" id="271"/>
    <lineage>
        <taxon>Bacteria</taxon>
        <taxon>Thermotogati</taxon>
        <taxon>Deinococcota</taxon>
        <taxon>Deinococci</taxon>
        <taxon>Thermales</taxon>
        <taxon>Thermaceae</taxon>
        <taxon>Thermus</taxon>
    </lineage>
</organism>
<protein>
    <recommendedName>
        <fullName evidence="4">ABC-2 family transporter protein</fullName>
    </recommendedName>
</protein>
<keyword evidence="1" id="KW-0812">Transmembrane</keyword>